<dbReference type="GO" id="GO:0006396">
    <property type="term" value="P:RNA processing"/>
    <property type="evidence" value="ECO:0007669"/>
    <property type="project" value="InterPro"/>
</dbReference>
<dbReference type="SUPFAM" id="SSF63748">
    <property type="entry name" value="Tudor/PWWP/MBT"/>
    <property type="match status" value="1"/>
</dbReference>
<accession>A0A818XR26</accession>
<dbReference type="SUPFAM" id="SSF46785">
    <property type="entry name" value="Winged helix' DNA-binding domain"/>
    <property type="match status" value="1"/>
</dbReference>
<name>A0A818XR26_9BILA</name>
<dbReference type="PROSITE" id="PS50102">
    <property type="entry name" value="RRM"/>
    <property type="match status" value="1"/>
</dbReference>
<dbReference type="InterPro" id="IPR035979">
    <property type="entry name" value="RBD_domain_sf"/>
</dbReference>
<dbReference type="InterPro" id="IPR036388">
    <property type="entry name" value="WH-like_DNA-bd_sf"/>
</dbReference>
<evidence type="ECO:0000259" key="3">
    <source>
        <dbReference type="PROSITE" id="PS50102"/>
    </source>
</evidence>
<dbReference type="PANTHER" id="PTHR32026">
    <property type="entry name" value="METHYLTRANSFERASE-LIKE PROTEIN 24"/>
    <property type="match status" value="1"/>
</dbReference>
<dbReference type="PANTHER" id="PTHR32026:SF27">
    <property type="entry name" value="METHYLTRANSFERASE FKBM DOMAIN-CONTAINING PROTEIN-RELATED"/>
    <property type="match status" value="1"/>
</dbReference>
<reference evidence="5" key="1">
    <citation type="submission" date="2021-02" db="EMBL/GenBank/DDBJ databases">
        <authorList>
            <person name="Nowell W R."/>
        </authorList>
    </citation>
    <scope>NUCLEOTIDE SEQUENCE</scope>
</reference>
<dbReference type="Gene3D" id="3.30.70.330">
    <property type="match status" value="1"/>
</dbReference>
<proteinExistence type="predicted"/>
<evidence type="ECO:0000256" key="2">
    <source>
        <dbReference type="PROSITE-ProRule" id="PRU00332"/>
    </source>
</evidence>
<dbReference type="Pfam" id="PF13383">
    <property type="entry name" value="Methyltransf_22"/>
    <property type="match status" value="1"/>
</dbReference>
<sequence>MNWEPNFHCSHARRIGQMGDGGKWVCDPYRLNSRLDCLVYSVGSSGDFGFEVDMKKTMPHCEIHTFDQNQYSCPNGICIFHQITFGNGIHPPRSKNWTTIIQELNHTQRKIDILKIDIEVEAYITDDNLNNDYIIANCICENDGWIRLELLSRCNRLSSYNYDTILQALHSKYSNIIELSSFTPRCIRRRCQPLTGDSIQDNRTVVVTGLPYDVRHEELIEFFNHFYPVKEIKMFSLSNRFNGTIHIIFKESQDALKFVQQSKLMPILYVNNNLSQLSKGYTIVCKMLIDDDINNNFIKQNHQQNFLKGKSFSTRLANLPSRISFNTNISSANDNTAHHKSRTVPTQTKTCLKSNTCATEQILFCQNIAKKKPIRDVEYERQKIVYNKFSYEFYIPDHLLKHTLECVIISVLNPHCFTIQLKEDAIEFDKFQKEINDFYNTIHDKQYHIKPEQILLNSCVICSDPKSSDNDKIWFRSQILDFDSSDNTVNLFYVDFGTWEEYVPINRLRHITDGFHRHQVFSITCRLAHILPLNHNNDQLTWTENATNQFLAVIDQVIPEIELLSFTSNGCFQTKLFVMNSGQHVCVNDYMIHIKQAKPILNTTNIHDDRYNCIQLDEHDINDNGSPIHPVVALYNRLGENFQQSLVESRTTSISSSAMSSPSSSPRLYVKLIHVNIETNTINREKYNNSQQLIPIVFVHYQKTILIPDFNIYTLLNMIDSTIDIHTIERFALSIRYTCVHITQEFHFDIFTQLSSLFDIRYLNNIGLYTIDFVGYILEQYNFPIINVFHALENAKQAQLHASDLALWFTMNNEVNKIVYVFVHHRKDILLF</sequence>
<dbReference type="Proteomes" id="UP000663874">
    <property type="component" value="Unassembled WGS sequence"/>
</dbReference>
<dbReference type="GO" id="GO:0005634">
    <property type="term" value="C:nucleus"/>
    <property type="evidence" value="ECO:0007669"/>
    <property type="project" value="InterPro"/>
</dbReference>
<dbReference type="GO" id="GO:0003723">
    <property type="term" value="F:RNA binding"/>
    <property type="evidence" value="ECO:0007669"/>
    <property type="project" value="UniProtKB-UniRule"/>
</dbReference>
<dbReference type="PRINTS" id="PR00302">
    <property type="entry name" value="LUPUSLA"/>
</dbReference>
<dbReference type="SMART" id="SM00360">
    <property type="entry name" value="RRM"/>
    <property type="match status" value="1"/>
</dbReference>
<dbReference type="InterPro" id="IPR036390">
    <property type="entry name" value="WH_DNA-bd_sf"/>
</dbReference>
<dbReference type="Pfam" id="PF00076">
    <property type="entry name" value="RRM_1"/>
    <property type="match status" value="1"/>
</dbReference>
<dbReference type="AlphaFoldDB" id="A0A818XR26"/>
<dbReference type="SUPFAM" id="SSF54928">
    <property type="entry name" value="RNA-binding domain, RBD"/>
    <property type="match status" value="1"/>
</dbReference>
<dbReference type="EMBL" id="CAJOBE010001425">
    <property type="protein sequence ID" value="CAF3742601.1"/>
    <property type="molecule type" value="Genomic_DNA"/>
</dbReference>
<feature type="domain" description="RRM" evidence="3">
    <location>
        <begin position="203"/>
        <end position="272"/>
    </location>
</feature>
<organism evidence="5 6">
    <name type="scientific">Rotaria sordida</name>
    <dbReference type="NCBI Taxonomy" id="392033"/>
    <lineage>
        <taxon>Eukaryota</taxon>
        <taxon>Metazoa</taxon>
        <taxon>Spiralia</taxon>
        <taxon>Gnathifera</taxon>
        <taxon>Rotifera</taxon>
        <taxon>Eurotatoria</taxon>
        <taxon>Bdelloidea</taxon>
        <taxon>Philodinida</taxon>
        <taxon>Philodinidae</taxon>
        <taxon>Rotaria</taxon>
    </lineage>
</organism>
<dbReference type="Gene3D" id="1.10.10.10">
    <property type="entry name" value="Winged helix-like DNA-binding domain superfamily/Winged helix DNA-binding domain"/>
    <property type="match status" value="1"/>
</dbReference>
<dbReference type="PROSITE" id="PS50961">
    <property type="entry name" value="HTH_LA"/>
    <property type="match status" value="1"/>
</dbReference>
<dbReference type="InterPro" id="IPR002999">
    <property type="entry name" value="Tudor"/>
</dbReference>
<dbReference type="Gene3D" id="2.40.50.90">
    <property type="match status" value="1"/>
</dbReference>
<keyword evidence="1 2" id="KW-0694">RNA-binding</keyword>
<dbReference type="InterPro" id="IPR000504">
    <property type="entry name" value="RRM_dom"/>
</dbReference>
<evidence type="ECO:0000313" key="5">
    <source>
        <dbReference type="EMBL" id="CAF3742601.1"/>
    </source>
</evidence>
<comment type="caution">
    <text evidence="5">The sequence shown here is derived from an EMBL/GenBank/DDBJ whole genome shotgun (WGS) entry which is preliminary data.</text>
</comment>
<dbReference type="InterPro" id="IPR025714">
    <property type="entry name" value="Methyltranfer_dom"/>
</dbReference>
<dbReference type="InterPro" id="IPR002344">
    <property type="entry name" value="Lupus_La"/>
</dbReference>
<protein>
    <submittedName>
        <fullName evidence="5">Uncharacterized protein</fullName>
    </submittedName>
</protein>
<evidence type="ECO:0000313" key="6">
    <source>
        <dbReference type="Proteomes" id="UP000663874"/>
    </source>
</evidence>
<dbReference type="InterPro" id="IPR026913">
    <property type="entry name" value="METTL24"/>
</dbReference>
<dbReference type="InterPro" id="IPR035437">
    <property type="entry name" value="SNase_OB-fold_sf"/>
</dbReference>
<dbReference type="InterPro" id="IPR012677">
    <property type="entry name" value="Nucleotide-bd_a/b_plait_sf"/>
</dbReference>
<dbReference type="InterPro" id="IPR006630">
    <property type="entry name" value="La_HTH"/>
</dbReference>
<evidence type="ECO:0000256" key="1">
    <source>
        <dbReference type="ARBA" id="ARBA00022884"/>
    </source>
</evidence>
<feature type="domain" description="HTH La-type RNA-binding" evidence="4">
    <location>
        <begin position="106"/>
        <end position="196"/>
    </location>
</feature>
<dbReference type="Gene3D" id="2.30.30.140">
    <property type="match status" value="1"/>
</dbReference>
<evidence type="ECO:0000259" key="4">
    <source>
        <dbReference type="PROSITE" id="PS50961"/>
    </source>
</evidence>
<dbReference type="GO" id="GO:1990904">
    <property type="term" value="C:ribonucleoprotein complex"/>
    <property type="evidence" value="ECO:0007669"/>
    <property type="project" value="InterPro"/>
</dbReference>
<dbReference type="Pfam" id="PF00567">
    <property type="entry name" value="TUDOR"/>
    <property type="match status" value="1"/>
</dbReference>
<gene>
    <name evidence="5" type="ORF">FNK824_LOCUS11773</name>
</gene>
<dbReference type="SMART" id="SM00715">
    <property type="entry name" value="LA"/>
    <property type="match status" value="1"/>
</dbReference>